<organism evidence="9 10">
    <name type="scientific">Peptoniphilus equinus</name>
    <dbReference type="NCBI Taxonomy" id="3016343"/>
    <lineage>
        <taxon>Bacteria</taxon>
        <taxon>Bacillati</taxon>
        <taxon>Bacillota</taxon>
        <taxon>Tissierellia</taxon>
        <taxon>Tissierellales</taxon>
        <taxon>Peptoniphilaceae</taxon>
        <taxon>Peptoniphilus</taxon>
    </lineage>
</organism>
<evidence type="ECO:0000256" key="4">
    <source>
        <dbReference type="ARBA" id="ARBA00022833"/>
    </source>
</evidence>
<keyword evidence="3 7" id="KW-0863">Zinc-finger</keyword>
<evidence type="ECO:0000313" key="9">
    <source>
        <dbReference type="EMBL" id="WBW50496.1"/>
    </source>
</evidence>
<dbReference type="Pfam" id="PF13662">
    <property type="entry name" value="Toprim_4"/>
    <property type="match status" value="1"/>
</dbReference>
<keyword evidence="1 7" id="KW-0479">Metal-binding</keyword>
<keyword evidence="6 7" id="KW-0234">DNA repair</keyword>
<dbReference type="InterPro" id="IPR023627">
    <property type="entry name" value="Rcmb_RecR"/>
</dbReference>
<dbReference type="CDD" id="cd01025">
    <property type="entry name" value="TOPRIM_recR"/>
    <property type="match status" value="1"/>
</dbReference>
<gene>
    <name evidence="7 9" type="primary">recR</name>
    <name evidence="9" type="ORF">O6R05_02830</name>
</gene>
<dbReference type="RefSeq" id="WP_271192028.1">
    <property type="nucleotide sequence ID" value="NZ_CP115667.1"/>
</dbReference>
<keyword evidence="10" id="KW-1185">Reference proteome</keyword>
<feature type="domain" description="Toprim" evidence="8">
    <location>
        <begin position="81"/>
        <end position="176"/>
    </location>
</feature>
<dbReference type="Gene3D" id="1.10.8.420">
    <property type="entry name" value="RecR Domain 1"/>
    <property type="match status" value="1"/>
</dbReference>
<dbReference type="InterPro" id="IPR000093">
    <property type="entry name" value="DNA_Rcmb_RecR"/>
</dbReference>
<dbReference type="Proteomes" id="UP001210339">
    <property type="component" value="Chromosome"/>
</dbReference>
<dbReference type="InterPro" id="IPR015967">
    <property type="entry name" value="Rcmb_RecR_Znf"/>
</dbReference>
<dbReference type="Gene3D" id="6.10.250.240">
    <property type="match status" value="1"/>
</dbReference>
<evidence type="ECO:0000256" key="6">
    <source>
        <dbReference type="ARBA" id="ARBA00023204"/>
    </source>
</evidence>
<keyword evidence="4 7" id="KW-0862">Zinc</keyword>
<dbReference type="Gene3D" id="3.40.1360.10">
    <property type="match status" value="1"/>
</dbReference>
<proteinExistence type="inferred from homology"/>
<dbReference type="Gene3D" id="3.30.60.80">
    <property type="match status" value="1"/>
</dbReference>
<feature type="zinc finger region" description="C4-type" evidence="7">
    <location>
        <begin position="58"/>
        <end position="73"/>
    </location>
</feature>
<dbReference type="PROSITE" id="PS50880">
    <property type="entry name" value="TOPRIM"/>
    <property type="match status" value="1"/>
</dbReference>
<dbReference type="Pfam" id="PF21176">
    <property type="entry name" value="RecR_HhH"/>
    <property type="match status" value="1"/>
</dbReference>
<dbReference type="PROSITE" id="PS01300">
    <property type="entry name" value="RECR"/>
    <property type="match status" value="1"/>
</dbReference>
<dbReference type="HAMAP" id="MF_00017">
    <property type="entry name" value="RecR"/>
    <property type="match status" value="1"/>
</dbReference>
<evidence type="ECO:0000256" key="3">
    <source>
        <dbReference type="ARBA" id="ARBA00022771"/>
    </source>
</evidence>
<accession>A0ABY7QUP2</accession>
<name>A0ABY7QUP2_9FIRM</name>
<evidence type="ECO:0000256" key="2">
    <source>
        <dbReference type="ARBA" id="ARBA00022763"/>
    </source>
</evidence>
<keyword evidence="2 7" id="KW-0227">DNA damage</keyword>
<dbReference type="PANTHER" id="PTHR30446">
    <property type="entry name" value="RECOMBINATION PROTEIN RECR"/>
    <property type="match status" value="1"/>
</dbReference>
<dbReference type="SMART" id="SM00493">
    <property type="entry name" value="TOPRIM"/>
    <property type="match status" value="1"/>
</dbReference>
<comment type="function">
    <text evidence="7">May play a role in DNA repair. It seems to be involved in an RecBC-independent recombinational process of DNA repair. It may act with RecF and RecO.</text>
</comment>
<evidence type="ECO:0000256" key="5">
    <source>
        <dbReference type="ARBA" id="ARBA00023172"/>
    </source>
</evidence>
<evidence type="ECO:0000259" key="8">
    <source>
        <dbReference type="PROSITE" id="PS50880"/>
    </source>
</evidence>
<dbReference type="InterPro" id="IPR006171">
    <property type="entry name" value="TOPRIM_dom"/>
</dbReference>
<dbReference type="SUPFAM" id="SSF111304">
    <property type="entry name" value="Recombination protein RecR"/>
    <property type="match status" value="1"/>
</dbReference>
<dbReference type="Pfam" id="PF02132">
    <property type="entry name" value="RecR_ZnF"/>
    <property type="match status" value="1"/>
</dbReference>
<dbReference type="PANTHER" id="PTHR30446:SF0">
    <property type="entry name" value="RECOMBINATION PROTEIN RECR"/>
    <property type="match status" value="1"/>
</dbReference>
<comment type="similarity">
    <text evidence="7">Belongs to the RecR family.</text>
</comment>
<reference evidence="9 10" key="1">
    <citation type="submission" date="2023-01" db="EMBL/GenBank/DDBJ databases">
        <authorList>
            <person name="Lee S.H."/>
            <person name="Jung H.S."/>
            <person name="Yun J.U."/>
        </authorList>
    </citation>
    <scope>NUCLEOTIDE SEQUENCE [LARGE SCALE GENOMIC DNA]</scope>
    <source>
        <strain evidence="9 10">CBA3646</strain>
    </source>
</reference>
<protein>
    <recommendedName>
        <fullName evidence="7">Recombination protein RecR</fullName>
    </recommendedName>
</protein>
<sequence length="200" mass="22235">MARRAQSIDALIAALNHLPGIGTKTAQRLAYHIIDMDEGDVAHLASTIVDAKHTVKKCRVCQNFTDEELCDICRDPTRDRSTICVVEFPKDVEALERSHGYHGLYHVLHGVISPSKGKSAEDISIDELFERLRTEDIREIILATNPTGDGETTALYLSGLLKNFDLQVSRIGYGLPVGGDLEFYDEVTISTALENRRILK</sequence>
<evidence type="ECO:0000256" key="7">
    <source>
        <dbReference type="HAMAP-Rule" id="MF_00017"/>
    </source>
</evidence>
<dbReference type="EMBL" id="CP115667">
    <property type="protein sequence ID" value="WBW50496.1"/>
    <property type="molecule type" value="Genomic_DNA"/>
</dbReference>
<dbReference type="NCBIfam" id="TIGR00615">
    <property type="entry name" value="recR"/>
    <property type="match status" value="1"/>
</dbReference>
<dbReference type="InterPro" id="IPR034137">
    <property type="entry name" value="TOPRIM_RecR"/>
</dbReference>
<dbReference type="Pfam" id="PF21175">
    <property type="entry name" value="RecR_C"/>
    <property type="match status" value="1"/>
</dbReference>
<evidence type="ECO:0000313" key="10">
    <source>
        <dbReference type="Proteomes" id="UP001210339"/>
    </source>
</evidence>
<keyword evidence="5 7" id="KW-0233">DNA recombination</keyword>
<evidence type="ECO:0000256" key="1">
    <source>
        <dbReference type="ARBA" id="ARBA00022723"/>
    </source>
</evidence>